<sequence>MAHSLAAILLLNCKTGLMNSLRKELHLSSNLATPTVADFESFIRRVAFLVCVHN</sequence>
<dbReference type="EMBL" id="OY731404">
    <property type="protein sequence ID" value="CAJ1969877.1"/>
    <property type="molecule type" value="Genomic_DNA"/>
</dbReference>
<accession>A0AA86VRH6</accession>
<keyword evidence="2" id="KW-1185">Reference proteome</keyword>
<dbReference type="Gramene" id="rna-AYBTSS11_LOCUS22492">
    <property type="protein sequence ID" value="CAJ1969877.1"/>
    <property type="gene ID" value="gene-AYBTSS11_LOCUS22492"/>
</dbReference>
<evidence type="ECO:0000313" key="2">
    <source>
        <dbReference type="Proteomes" id="UP001189624"/>
    </source>
</evidence>
<dbReference type="AlphaFoldDB" id="A0AA86VRH6"/>
<reference evidence="1" key="1">
    <citation type="submission" date="2023-10" db="EMBL/GenBank/DDBJ databases">
        <authorList>
            <person name="Domelevo Entfellner J.-B."/>
        </authorList>
    </citation>
    <scope>NUCLEOTIDE SEQUENCE</scope>
</reference>
<organism evidence="1 2">
    <name type="scientific">Sphenostylis stenocarpa</name>
    <dbReference type="NCBI Taxonomy" id="92480"/>
    <lineage>
        <taxon>Eukaryota</taxon>
        <taxon>Viridiplantae</taxon>
        <taxon>Streptophyta</taxon>
        <taxon>Embryophyta</taxon>
        <taxon>Tracheophyta</taxon>
        <taxon>Spermatophyta</taxon>
        <taxon>Magnoliopsida</taxon>
        <taxon>eudicotyledons</taxon>
        <taxon>Gunneridae</taxon>
        <taxon>Pentapetalae</taxon>
        <taxon>rosids</taxon>
        <taxon>fabids</taxon>
        <taxon>Fabales</taxon>
        <taxon>Fabaceae</taxon>
        <taxon>Papilionoideae</taxon>
        <taxon>50 kb inversion clade</taxon>
        <taxon>NPAAA clade</taxon>
        <taxon>indigoferoid/millettioid clade</taxon>
        <taxon>Phaseoleae</taxon>
        <taxon>Sphenostylis</taxon>
    </lineage>
</organism>
<protein>
    <submittedName>
        <fullName evidence="1">Uncharacterized protein</fullName>
    </submittedName>
</protein>
<evidence type="ECO:0000313" key="1">
    <source>
        <dbReference type="EMBL" id="CAJ1969877.1"/>
    </source>
</evidence>
<proteinExistence type="predicted"/>
<dbReference type="Proteomes" id="UP001189624">
    <property type="component" value="Chromosome 7"/>
</dbReference>
<gene>
    <name evidence="1" type="ORF">AYBTSS11_LOCUS22492</name>
</gene>
<name>A0AA86VRH6_9FABA</name>